<feature type="signal peptide" evidence="1">
    <location>
        <begin position="1"/>
        <end position="30"/>
    </location>
</feature>
<reference evidence="2 3" key="1">
    <citation type="submission" date="2022-06" db="EMBL/GenBank/DDBJ databases">
        <title>Mycolicibacterium sp. CAU 1645 isolated from seawater.</title>
        <authorList>
            <person name="Kim W."/>
        </authorList>
    </citation>
    <scope>NUCLEOTIDE SEQUENCE [LARGE SCALE GENOMIC DNA]</scope>
    <source>
        <strain evidence="2 3">CAU 1645</strain>
    </source>
</reference>
<evidence type="ECO:0000313" key="3">
    <source>
        <dbReference type="Proteomes" id="UP001651690"/>
    </source>
</evidence>
<protein>
    <recommendedName>
        <fullName evidence="4">PASTA domain-containing protein</fullName>
    </recommendedName>
</protein>
<dbReference type="RefSeq" id="WP_255059696.1">
    <property type="nucleotide sequence ID" value="NZ_JANDBD010000003.1"/>
</dbReference>
<name>A0ABT1M032_9MYCO</name>
<gene>
    <name evidence="2" type="ORF">NM203_10035</name>
</gene>
<evidence type="ECO:0000256" key="1">
    <source>
        <dbReference type="SAM" id="SignalP"/>
    </source>
</evidence>
<keyword evidence="3" id="KW-1185">Reference proteome</keyword>
<accession>A0ABT1M032</accession>
<proteinExistence type="predicted"/>
<evidence type="ECO:0008006" key="4">
    <source>
        <dbReference type="Google" id="ProtNLM"/>
    </source>
</evidence>
<feature type="chain" id="PRO_5046668668" description="PASTA domain-containing protein" evidence="1">
    <location>
        <begin position="31"/>
        <end position="101"/>
    </location>
</feature>
<sequence>MTLMMNARAAALMIAALGVLALGPAPSADAAPSGPGSAQRVVDSLQNNGYRVILNRTGTAPLDKCEVTAVRPGREITELENAGDDSQFVRTYTTVYVDARC</sequence>
<keyword evidence="1" id="KW-0732">Signal</keyword>
<dbReference type="Proteomes" id="UP001651690">
    <property type="component" value="Unassembled WGS sequence"/>
</dbReference>
<evidence type="ECO:0000313" key="2">
    <source>
        <dbReference type="EMBL" id="MCP9272521.1"/>
    </source>
</evidence>
<comment type="caution">
    <text evidence="2">The sequence shown here is derived from an EMBL/GenBank/DDBJ whole genome shotgun (WGS) entry which is preliminary data.</text>
</comment>
<dbReference type="EMBL" id="JANDBD010000003">
    <property type="protein sequence ID" value="MCP9272521.1"/>
    <property type="molecule type" value="Genomic_DNA"/>
</dbReference>
<organism evidence="2 3">
    <name type="scientific">Mycolicibacterium arenosum</name>
    <dbReference type="NCBI Taxonomy" id="2952157"/>
    <lineage>
        <taxon>Bacteria</taxon>
        <taxon>Bacillati</taxon>
        <taxon>Actinomycetota</taxon>
        <taxon>Actinomycetes</taxon>
        <taxon>Mycobacteriales</taxon>
        <taxon>Mycobacteriaceae</taxon>
        <taxon>Mycolicibacterium</taxon>
    </lineage>
</organism>